<keyword evidence="3" id="KW-1185">Reference proteome</keyword>
<name>A0AAE9Z4D5_9GAMM</name>
<proteinExistence type="predicted"/>
<reference evidence="2 3" key="1">
    <citation type="journal article" date="2015" name="Genome Announc.">
        <title>Draft Genome Sequences of Marine Isolates of Thalassomonas viridans and Thalassomonas actiniarum.</title>
        <authorList>
            <person name="Olonade I."/>
            <person name="van Zyl L.J."/>
            <person name="Trindade M."/>
        </authorList>
    </citation>
    <scope>NUCLEOTIDE SEQUENCE [LARGE SCALE GENOMIC DNA]</scope>
    <source>
        <strain evidence="2 3">XOM25</strain>
    </source>
</reference>
<dbReference type="KEGG" id="tvd:SG34_002660"/>
<keyword evidence="1" id="KW-0812">Transmembrane</keyword>
<organism evidence="2 3">
    <name type="scientific">Thalassomonas viridans</name>
    <dbReference type="NCBI Taxonomy" id="137584"/>
    <lineage>
        <taxon>Bacteria</taxon>
        <taxon>Pseudomonadati</taxon>
        <taxon>Pseudomonadota</taxon>
        <taxon>Gammaproteobacteria</taxon>
        <taxon>Alteromonadales</taxon>
        <taxon>Colwelliaceae</taxon>
        <taxon>Thalassomonas</taxon>
    </lineage>
</organism>
<dbReference type="EMBL" id="CP059733">
    <property type="protein sequence ID" value="WDE05855.1"/>
    <property type="molecule type" value="Genomic_DNA"/>
</dbReference>
<reference evidence="2 3" key="2">
    <citation type="journal article" date="2022" name="Mar. Drugs">
        <title>Bioassay-Guided Fractionation Leads to the Detection of Cholic Acid Generated by the Rare Thalassomonas sp.</title>
        <authorList>
            <person name="Pheiffer F."/>
            <person name="Schneider Y.K."/>
            <person name="Hansen E.H."/>
            <person name="Andersen J.H."/>
            <person name="Isaksson J."/>
            <person name="Busche T."/>
            <person name="R C."/>
            <person name="Kalinowski J."/>
            <person name="Zyl L.V."/>
            <person name="Trindade M."/>
        </authorList>
    </citation>
    <scope>NUCLEOTIDE SEQUENCE [LARGE SCALE GENOMIC DNA]</scope>
    <source>
        <strain evidence="2 3">XOM25</strain>
    </source>
</reference>
<keyword evidence="1" id="KW-0472">Membrane</keyword>
<evidence type="ECO:0000313" key="2">
    <source>
        <dbReference type="EMBL" id="WDE05855.1"/>
    </source>
</evidence>
<evidence type="ECO:0000256" key="1">
    <source>
        <dbReference type="SAM" id="Phobius"/>
    </source>
</evidence>
<feature type="transmembrane region" description="Helical" evidence="1">
    <location>
        <begin position="20"/>
        <end position="39"/>
    </location>
</feature>
<dbReference type="Proteomes" id="UP000032352">
    <property type="component" value="Chromosome"/>
</dbReference>
<sequence>MTEQKVRSLVSKYKRKTLLVLFLFGILIIAADWGLVYLSGYTATGMNTMNFLLTVILVFIAFNGLCELIEKALVEIYNKQRASDN</sequence>
<accession>A0AAE9Z4D5</accession>
<dbReference type="AlphaFoldDB" id="A0AAE9Z4D5"/>
<protein>
    <submittedName>
        <fullName evidence="2">Uncharacterized protein</fullName>
    </submittedName>
</protein>
<gene>
    <name evidence="2" type="ORF">SG34_002660</name>
</gene>
<feature type="transmembrane region" description="Helical" evidence="1">
    <location>
        <begin position="51"/>
        <end position="69"/>
    </location>
</feature>
<evidence type="ECO:0000313" key="3">
    <source>
        <dbReference type="Proteomes" id="UP000032352"/>
    </source>
</evidence>
<keyword evidence="1" id="KW-1133">Transmembrane helix</keyword>
<dbReference type="RefSeq" id="WP_044836758.1">
    <property type="nucleotide sequence ID" value="NZ_CP059733.1"/>
</dbReference>